<dbReference type="Gene3D" id="3.90.1590.10">
    <property type="entry name" value="glutathione-dependent formaldehyde- activating enzyme (gfa)"/>
    <property type="match status" value="1"/>
</dbReference>
<organism evidence="6">
    <name type="scientific">Dichomitus squalens</name>
    <dbReference type="NCBI Taxonomy" id="114155"/>
    <lineage>
        <taxon>Eukaryota</taxon>
        <taxon>Fungi</taxon>
        <taxon>Dikarya</taxon>
        <taxon>Basidiomycota</taxon>
        <taxon>Agaricomycotina</taxon>
        <taxon>Agaricomycetes</taxon>
        <taxon>Polyporales</taxon>
        <taxon>Polyporaceae</taxon>
        <taxon>Dichomitus</taxon>
    </lineage>
</organism>
<feature type="region of interest" description="Disordered" evidence="5">
    <location>
        <begin position="1"/>
        <end position="72"/>
    </location>
</feature>
<keyword evidence="3" id="KW-0862">Zinc</keyword>
<dbReference type="Pfam" id="PF04828">
    <property type="entry name" value="GFA"/>
    <property type="match status" value="1"/>
</dbReference>
<dbReference type="EMBL" id="ML143394">
    <property type="protein sequence ID" value="TBU32568.1"/>
    <property type="molecule type" value="Genomic_DNA"/>
</dbReference>
<accession>A0A4Q9MYP7</accession>
<keyword evidence="2" id="KW-0479">Metal-binding</keyword>
<dbReference type="Proteomes" id="UP000292957">
    <property type="component" value="Unassembled WGS sequence"/>
</dbReference>
<comment type="similarity">
    <text evidence="1">Belongs to the Gfa family.</text>
</comment>
<dbReference type="SUPFAM" id="SSF51316">
    <property type="entry name" value="Mss4-like"/>
    <property type="match status" value="1"/>
</dbReference>
<dbReference type="OrthoDB" id="9970124at2759"/>
<dbReference type="AlphaFoldDB" id="A0A4Q9MYP7"/>
<feature type="compositionally biased region" description="Basic and acidic residues" evidence="5">
    <location>
        <begin position="20"/>
        <end position="39"/>
    </location>
</feature>
<dbReference type="InterPro" id="IPR006913">
    <property type="entry name" value="CENP-V/GFA"/>
</dbReference>
<protein>
    <submittedName>
        <fullName evidence="6">Mss4-like protein</fullName>
    </submittedName>
</protein>
<evidence type="ECO:0000256" key="1">
    <source>
        <dbReference type="ARBA" id="ARBA00005495"/>
    </source>
</evidence>
<keyword evidence="4" id="KW-0456">Lyase</keyword>
<dbReference type="PANTHER" id="PTHR33337">
    <property type="entry name" value="GFA DOMAIN-CONTAINING PROTEIN"/>
    <property type="match status" value="1"/>
</dbReference>
<reference evidence="6" key="1">
    <citation type="submission" date="2019-01" db="EMBL/GenBank/DDBJ databases">
        <title>Draft genome sequences of three monokaryotic isolates of the white-rot basidiomycete fungus Dichomitus squalens.</title>
        <authorList>
            <consortium name="DOE Joint Genome Institute"/>
            <person name="Lopez S.C."/>
            <person name="Andreopoulos B."/>
            <person name="Pangilinan J."/>
            <person name="Lipzen A."/>
            <person name="Riley R."/>
            <person name="Ahrendt S."/>
            <person name="Ng V."/>
            <person name="Barry K."/>
            <person name="Daum C."/>
            <person name="Grigoriev I.V."/>
            <person name="Hilden K.S."/>
            <person name="Makela M.R."/>
            <person name="de Vries R.P."/>
        </authorList>
    </citation>
    <scope>NUCLEOTIDE SEQUENCE [LARGE SCALE GENOMIC DNA]</scope>
    <source>
        <strain evidence="6">OM18370.1</strain>
    </source>
</reference>
<gene>
    <name evidence="6" type="ORF">BD311DRAFT_714346</name>
</gene>
<evidence type="ECO:0000256" key="3">
    <source>
        <dbReference type="ARBA" id="ARBA00022833"/>
    </source>
</evidence>
<dbReference type="GO" id="GO:0046872">
    <property type="term" value="F:metal ion binding"/>
    <property type="evidence" value="ECO:0007669"/>
    <property type="project" value="UniProtKB-KW"/>
</dbReference>
<sequence length="242" mass="27598">MSATDGYVKPNAHPEAPKTNPREPEHSDIYHPPPEDDPSKAGASKTQFPDTGWKGPIPSQSGRDKEQDFMNKPPYFWKSEGDKFKRKHFSRCWCGNVEFEFHGDPLDAKHCHCKQCQHLHGAPFQWAVIFPKTSVRMISNKNDSLHFFSTQRRQGIHDVPCKVSCNECRSPVFDEGRNTVLAYPSSFKFPDGKVPTDFQPTAHIFYSQRTVALNMCGIISTMPKYKGKHEEGPIDMRNDDKT</sequence>
<proteinExistence type="inferred from homology"/>
<evidence type="ECO:0000313" key="6">
    <source>
        <dbReference type="EMBL" id="TBU32568.1"/>
    </source>
</evidence>
<dbReference type="PANTHER" id="PTHR33337:SF40">
    <property type="entry name" value="CENP-V_GFA DOMAIN-CONTAINING PROTEIN-RELATED"/>
    <property type="match status" value="1"/>
</dbReference>
<dbReference type="InterPro" id="IPR011057">
    <property type="entry name" value="Mss4-like_sf"/>
</dbReference>
<evidence type="ECO:0000256" key="5">
    <source>
        <dbReference type="SAM" id="MobiDB-lite"/>
    </source>
</evidence>
<name>A0A4Q9MYP7_9APHY</name>
<dbReference type="GO" id="GO:0016846">
    <property type="term" value="F:carbon-sulfur lyase activity"/>
    <property type="evidence" value="ECO:0007669"/>
    <property type="project" value="InterPro"/>
</dbReference>
<dbReference type="PROSITE" id="PS51891">
    <property type="entry name" value="CENP_V_GFA"/>
    <property type="match status" value="1"/>
</dbReference>
<evidence type="ECO:0000256" key="2">
    <source>
        <dbReference type="ARBA" id="ARBA00022723"/>
    </source>
</evidence>
<evidence type="ECO:0000256" key="4">
    <source>
        <dbReference type="ARBA" id="ARBA00023239"/>
    </source>
</evidence>